<dbReference type="RefSeq" id="WP_097188320.1">
    <property type="nucleotide sequence ID" value="NZ_OBQK01000006.1"/>
</dbReference>
<gene>
    <name evidence="3" type="ORF">SAMN05421879_106176</name>
</gene>
<proteinExistence type="predicted"/>
<dbReference type="Gene3D" id="3.40.50.1110">
    <property type="entry name" value="SGNH hydrolase"/>
    <property type="match status" value="1"/>
</dbReference>
<dbReference type="Proteomes" id="UP000219688">
    <property type="component" value="Unassembled WGS sequence"/>
</dbReference>
<sequence length="290" mass="31314">MDGPPTGARASRPAPRGWTRYAAVGDSFTEGMSDPDPASPGAYVGWADRLASLLAPHAEEFSYANLAVRGRKLVDVAGPQLEAALELRPDLVSIVGGGNDLLRPRADVDALAVRLEDAVARVRATGADVLMATPTDPAGAPVISRTRGRVGVYIAHIWSIADRHGCFVLNQWALDFLKDWRMWAEDRIHMTPEGHRRVALAAYAALGHDPQDADWHVPLPPQVPAGTLETIRGNAQWVRAYGAPWVQRRLTGRSSGDDVTPKRPDLAPVLPPDSASDRPADRPHPDAEPD</sequence>
<dbReference type="Pfam" id="PF13472">
    <property type="entry name" value="Lipase_GDSL_2"/>
    <property type="match status" value="1"/>
</dbReference>
<dbReference type="STRING" id="1122622.GCA_000421185_00189"/>
<feature type="compositionally biased region" description="Basic and acidic residues" evidence="1">
    <location>
        <begin position="255"/>
        <end position="265"/>
    </location>
</feature>
<organism evidence="3 4">
    <name type="scientific">Ornithinimicrobium cerasi</name>
    <dbReference type="NCBI Taxonomy" id="2248773"/>
    <lineage>
        <taxon>Bacteria</taxon>
        <taxon>Bacillati</taxon>
        <taxon>Actinomycetota</taxon>
        <taxon>Actinomycetes</taxon>
        <taxon>Micrococcales</taxon>
        <taxon>Ornithinimicrobiaceae</taxon>
        <taxon>Ornithinimicrobium</taxon>
    </lineage>
</organism>
<evidence type="ECO:0000256" key="1">
    <source>
        <dbReference type="SAM" id="MobiDB-lite"/>
    </source>
</evidence>
<feature type="domain" description="SGNH hydrolase-type esterase" evidence="2">
    <location>
        <begin position="23"/>
        <end position="197"/>
    </location>
</feature>
<evidence type="ECO:0000313" key="3">
    <source>
        <dbReference type="EMBL" id="SOC56045.1"/>
    </source>
</evidence>
<dbReference type="PANTHER" id="PTHR43784">
    <property type="entry name" value="GDSL-LIKE LIPASE/ACYLHYDROLASE, PUTATIVE (AFU_ORTHOLOGUE AFUA_2G00820)-RELATED"/>
    <property type="match status" value="1"/>
</dbReference>
<dbReference type="InterPro" id="IPR036514">
    <property type="entry name" value="SGNH_hydro_sf"/>
</dbReference>
<feature type="region of interest" description="Disordered" evidence="1">
    <location>
        <begin position="251"/>
        <end position="290"/>
    </location>
</feature>
<evidence type="ECO:0000313" key="4">
    <source>
        <dbReference type="Proteomes" id="UP000219688"/>
    </source>
</evidence>
<protein>
    <submittedName>
        <fullName evidence="3">Lysophospholipase L1</fullName>
    </submittedName>
</protein>
<dbReference type="EMBL" id="OBQK01000006">
    <property type="protein sequence ID" value="SOC56045.1"/>
    <property type="molecule type" value="Genomic_DNA"/>
</dbReference>
<dbReference type="SUPFAM" id="SSF52266">
    <property type="entry name" value="SGNH hydrolase"/>
    <property type="match status" value="1"/>
</dbReference>
<dbReference type="PANTHER" id="PTHR43784:SF2">
    <property type="entry name" value="GDSL-LIKE LIPASE_ACYLHYDROLASE, PUTATIVE (AFU_ORTHOLOGUE AFUA_2G00820)-RELATED"/>
    <property type="match status" value="1"/>
</dbReference>
<dbReference type="CDD" id="cd01832">
    <property type="entry name" value="SGNH_hydrolase_like_1"/>
    <property type="match status" value="1"/>
</dbReference>
<name>A0A285VPS1_9MICO</name>
<dbReference type="AlphaFoldDB" id="A0A285VPS1"/>
<accession>A0A285VPS1</accession>
<dbReference type="InterPro" id="IPR013830">
    <property type="entry name" value="SGNH_hydro"/>
</dbReference>
<reference evidence="4" key="1">
    <citation type="submission" date="2017-08" db="EMBL/GenBank/DDBJ databases">
        <authorList>
            <person name="Varghese N."/>
            <person name="Submissions S."/>
        </authorList>
    </citation>
    <scope>NUCLEOTIDE SEQUENCE [LARGE SCALE GENOMIC DNA]</scope>
    <source>
        <strain evidence="4">USBA17B2</strain>
    </source>
</reference>
<keyword evidence="4" id="KW-1185">Reference proteome</keyword>
<dbReference type="InterPro" id="IPR053140">
    <property type="entry name" value="GDSL_Rv0518-like"/>
</dbReference>
<feature type="compositionally biased region" description="Basic and acidic residues" evidence="1">
    <location>
        <begin position="275"/>
        <end position="290"/>
    </location>
</feature>
<evidence type="ECO:0000259" key="2">
    <source>
        <dbReference type="Pfam" id="PF13472"/>
    </source>
</evidence>